<dbReference type="SUPFAM" id="SSF51445">
    <property type="entry name" value="(Trans)glycosidases"/>
    <property type="match status" value="1"/>
</dbReference>
<dbReference type="AlphaFoldDB" id="A0A6L5X4R1"/>
<feature type="domain" description="Glycosyl hydrolase family 13 catalytic" evidence="4">
    <location>
        <begin position="127"/>
        <end position="580"/>
    </location>
</feature>
<gene>
    <name evidence="5" type="ORF">FYJ35_04900</name>
</gene>
<comment type="caution">
    <text evidence="5">The sequence shown here is derived from an EMBL/GenBank/DDBJ whole genome shotgun (WGS) entry which is preliminary data.</text>
</comment>
<evidence type="ECO:0000259" key="4">
    <source>
        <dbReference type="SMART" id="SM00642"/>
    </source>
</evidence>
<dbReference type="EMBL" id="VULZ01000004">
    <property type="protein sequence ID" value="MSS14383.1"/>
    <property type="molecule type" value="Genomic_DNA"/>
</dbReference>
<dbReference type="InterPro" id="IPR004185">
    <property type="entry name" value="Glyco_hydro_13_lg-like_dom"/>
</dbReference>
<dbReference type="PANTHER" id="PTHR10357:SF210">
    <property type="entry name" value="MALTODEXTRIN GLUCOSIDASE"/>
    <property type="match status" value="1"/>
</dbReference>
<dbReference type="Proteomes" id="UP000481852">
    <property type="component" value="Unassembled WGS sequence"/>
</dbReference>
<evidence type="ECO:0000313" key="6">
    <source>
        <dbReference type="Proteomes" id="UP000481852"/>
    </source>
</evidence>
<dbReference type="Gene3D" id="2.60.40.10">
    <property type="entry name" value="Immunoglobulins"/>
    <property type="match status" value="1"/>
</dbReference>
<dbReference type="InterPro" id="IPR013780">
    <property type="entry name" value="Glyco_hydro_b"/>
</dbReference>
<comment type="similarity">
    <text evidence="1">Belongs to the glycosyl hydrolase 13 family.</text>
</comment>
<evidence type="ECO:0000256" key="1">
    <source>
        <dbReference type="ARBA" id="ARBA00008061"/>
    </source>
</evidence>
<keyword evidence="6" id="KW-1185">Reference proteome</keyword>
<dbReference type="Gene3D" id="2.60.40.1180">
    <property type="entry name" value="Golgi alpha-mannosidase II"/>
    <property type="match status" value="1"/>
</dbReference>
<dbReference type="InterPro" id="IPR013783">
    <property type="entry name" value="Ig-like_fold"/>
</dbReference>
<dbReference type="SUPFAM" id="SSF51011">
    <property type="entry name" value="Glycosyl hydrolase domain"/>
    <property type="match status" value="1"/>
</dbReference>
<dbReference type="CDD" id="cd02857">
    <property type="entry name" value="E_set_CDase_PDE_N"/>
    <property type="match status" value="1"/>
</dbReference>
<accession>A0A6L5X4R1</accession>
<evidence type="ECO:0000256" key="2">
    <source>
        <dbReference type="ARBA" id="ARBA00022801"/>
    </source>
</evidence>
<protein>
    <submittedName>
        <fullName evidence="5">Glycoside hydrolase family 13 protein</fullName>
    </submittedName>
</protein>
<keyword evidence="2 5" id="KW-0378">Hydrolase</keyword>
<dbReference type="SUPFAM" id="SSF81296">
    <property type="entry name" value="E set domains"/>
    <property type="match status" value="1"/>
</dbReference>
<sequence length="687" mass="79710">MLPVLNTDALFSDLSENYVTPMEPDAGDEVTVRVRTARANVDEVWLVSGERKLRMHLEKTQGVFDYYKTSFVMPDQMLLYYFEIWSGKTMICLLRSGVADAPDEHFFFRVCPNFHTPAWAKGAVMYQIFTDRFCNGSPANDPLTDEYRYIGQNIRHVDDWDRRPESMDVRNFYGGDLEGVRQKLDYLQNLGVEVLYFNPLFVSPSNHKYDTQDYEHIDPHFTGFVKDEGVLLTDGRTENRDAERYICRTTRKENLEAADAYFADFVREVHARGMKVILDGVFNHCGSFNRWLDREQIYEHSGEWEKGAYVSADSPYRRYFHFQNENAWPYNATYEGWWNHDTLPKLNYDESPELVDAILRIAAKWVSPPYCADGWRLDVAADLGHSIEYNHRFWRMFRQAVRKANPDALILAEHYGSAWDWLLGDQWDSIMNYDAFMEPVSWFFTGMEKHSDEFLPDQVGNADSFFGAMRYHTSNMMEPSLLTAMNELSNHDHSRFLTRTNHKVGRVGNFNYDAASDGVSCGVMRQAVLCQMTWPGAPTIYYGDEAGVCGFTDPDNRRTYPWGHENQEMIAYTRDVIALRKAYPVLRTGSLCYLHGERNCIAYARFDSRETVIVIFSIHPENMIVSLPVWQAETAMECSVRRVFQTNEEGYSLEEKELEVSRGRLSLTLAPMSAEVFVYENHEGSYH</sequence>
<dbReference type="InterPro" id="IPR017853">
    <property type="entry name" value="GH"/>
</dbReference>
<keyword evidence="3" id="KW-0326">Glycosidase</keyword>
<dbReference type="InterPro" id="IPR006047">
    <property type="entry name" value="GH13_cat_dom"/>
</dbReference>
<dbReference type="GO" id="GO:0004553">
    <property type="term" value="F:hydrolase activity, hydrolyzing O-glycosyl compounds"/>
    <property type="evidence" value="ECO:0007669"/>
    <property type="project" value="InterPro"/>
</dbReference>
<dbReference type="CDD" id="cd11338">
    <property type="entry name" value="AmyAc_CMD"/>
    <property type="match status" value="1"/>
</dbReference>
<dbReference type="Pfam" id="PF02903">
    <property type="entry name" value="Alpha-amylase_N"/>
    <property type="match status" value="1"/>
</dbReference>
<dbReference type="InterPro" id="IPR014756">
    <property type="entry name" value="Ig_E-set"/>
</dbReference>
<name>A0A6L5X4R1_9FIRM</name>
<dbReference type="GO" id="GO:0005975">
    <property type="term" value="P:carbohydrate metabolic process"/>
    <property type="evidence" value="ECO:0007669"/>
    <property type="project" value="InterPro"/>
</dbReference>
<dbReference type="Pfam" id="PF00128">
    <property type="entry name" value="Alpha-amylase"/>
    <property type="match status" value="2"/>
</dbReference>
<dbReference type="Gene3D" id="3.20.20.80">
    <property type="entry name" value="Glycosidases"/>
    <property type="match status" value="1"/>
</dbReference>
<dbReference type="PANTHER" id="PTHR10357">
    <property type="entry name" value="ALPHA-AMYLASE FAMILY MEMBER"/>
    <property type="match status" value="1"/>
</dbReference>
<evidence type="ECO:0000256" key="3">
    <source>
        <dbReference type="ARBA" id="ARBA00023295"/>
    </source>
</evidence>
<evidence type="ECO:0000313" key="5">
    <source>
        <dbReference type="EMBL" id="MSS14383.1"/>
    </source>
</evidence>
<proteinExistence type="inferred from homology"/>
<organism evidence="5 6">
    <name type="scientific">Porcincola intestinalis</name>
    <dbReference type="NCBI Taxonomy" id="2606632"/>
    <lineage>
        <taxon>Bacteria</taxon>
        <taxon>Bacillati</taxon>
        <taxon>Bacillota</taxon>
        <taxon>Clostridia</taxon>
        <taxon>Lachnospirales</taxon>
        <taxon>Lachnospiraceae</taxon>
        <taxon>Porcincola</taxon>
    </lineage>
</organism>
<dbReference type="SMART" id="SM00642">
    <property type="entry name" value="Aamy"/>
    <property type="match status" value="1"/>
</dbReference>
<reference evidence="5 6" key="1">
    <citation type="submission" date="2019-08" db="EMBL/GenBank/DDBJ databases">
        <title>In-depth cultivation of the pig gut microbiome towards novel bacterial diversity and tailored functional studies.</title>
        <authorList>
            <person name="Wylensek D."/>
            <person name="Hitch T.C.A."/>
            <person name="Clavel T."/>
        </authorList>
    </citation>
    <scope>NUCLEOTIDE SEQUENCE [LARGE SCALE GENOMIC DNA]</scope>
    <source>
        <strain evidence="5 6">Oil+RF-744-WCA-WT-11</strain>
    </source>
</reference>